<dbReference type="InterPro" id="IPR011006">
    <property type="entry name" value="CheY-like_superfamily"/>
</dbReference>
<evidence type="ECO:0000313" key="5">
    <source>
        <dbReference type="Proteomes" id="UP000630353"/>
    </source>
</evidence>
<feature type="domain" description="Response regulatory" evidence="3">
    <location>
        <begin position="5"/>
        <end position="128"/>
    </location>
</feature>
<reference evidence="4" key="2">
    <citation type="submission" date="2020-09" db="EMBL/GenBank/DDBJ databases">
        <authorList>
            <person name="Sun Q."/>
            <person name="Kim S."/>
        </authorList>
    </citation>
    <scope>NUCLEOTIDE SEQUENCE</scope>
    <source>
        <strain evidence="4">KCTC 42651</strain>
    </source>
</reference>
<organism evidence="4 5">
    <name type="scientific">Thalassobaculum fulvum</name>
    <dbReference type="NCBI Taxonomy" id="1633335"/>
    <lineage>
        <taxon>Bacteria</taxon>
        <taxon>Pseudomonadati</taxon>
        <taxon>Pseudomonadota</taxon>
        <taxon>Alphaproteobacteria</taxon>
        <taxon>Rhodospirillales</taxon>
        <taxon>Thalassobaculaceae</taxon>
        <taxon>Thalassobaculum</taxon>
    </lineage>
</organism>
<dbReference type="Proteomes" id="UP000630353">
    <property type="component" value="Unassembled WGS sequence"/>
</dbReference>
<dbReference type="PANTHER" id="PTHR44591:SF3">
    <property type="entry name" value="RESPONSE REGULATORY DOMAIN-CONTAINING PROTEIN"/>
    <property type="match status" value="1"/>
</dbReference>
<name>A0A919CPX3_9PROT</name>
<reference evidence="4" key="1">
    <citation type="journal article" date="2014" name="Int. J. Syst. Evol. Microbiol.">
        <title>Complete genome sequence of Corynebacterium casei LMG S-19264T (=DSM 44701T), isolated from a smear-ripened cheese.</title>
        <authorList>
            <consortium name="US DOE Joint Genome Institute (JGI-PGF)"/>
            <person name="Walter F."/>
            <person name="Albersmeier A."/>
            <person name="Kalinowski J."/>
            <person name="Ruckert C."/>
        </authorList>
    </citation>
    <scope>NUCLEOTIDE SEQUENCE</scope>
    <source>
        <strain evidence="4">KCTC 42651</strain>
    </source>
</reference>
<dbReference type="Pfam" id="PF00072">
    <property type="entry name" value="Response_reg"/>
    <property type="match status" value="1"/>
</dbReference>
<dbReference type="AlphaFoldDB" id="A0A919CPX3"/>
<dbReference type="PROSITE" id="PS50110">
    <property type="entry name" value="RESPONSE_REGULATORY"/>
    <property type="match status" value="1"/>
</dbReference>
<evidence type="ECO:0000313" key="4">
    <source>
        <dbReference type="EMBL" id="GHD45577.1"/>
    </source>
</evidence>
<proteinExistence type="predicted"/>
<dbReference type="GO" id="GO:0000160">
    <property type="term" value="P:phosphorelay signal transduction system"/>
    <property type="evidence" value="ECO:0007669"/>
    <property type="project" value="InterPro"/>
</dbReference>
<evidence type="ECO:0000256" key="2">
    <source>
        <dbReference type="PROSITE-ProRule" id="PRU00169"/>
    </source>
</evidence>
<feature type="modified residue" description="4-aspartylphosphate" evidence="2">
    <location>
        <position position="60"/>
    </location>
</feature>
<dbReference type="SUPFAM" id="SSF52172">
    <property type="entry name" value="CheY-like"/>
    <property type="match status" value="1"/>
</dbReference>
<sequence>MGPRTALVADDCALTREVHADLLRSIGLAVTAVGSGNAAAEAVRRAIAAHRRVYDLTLLDFDMADGDGLSSARQIRSAQAGLWAAPLLCVTGHRLDRVEPACFAAGFDAVLSKPFRLETVARWLRNPAVG</sequence>
<dbReference type="EMBL" id="BMZS01000003">
    <property type="protein sequence ID" value="GHD45577.1"/>
    <property type="molecule type" value="Genomic_DNA"/>
</dbReference>
<protein>
    <recommendedName>
        <fullName evidence="3">Response regulatory domain-containing protein</fullName>
    </recommendedName>
</protein>
<keyword evidence="1 2" id="KW-0597">Phosphoprotein</keyword>
<evidence type="ECO:0000259" key="3">
    <source>
        <dbReference type="PROSITE" id="PS50110"/>
    </source>
</evidence>
<dbReference type="Gene3D" id="3.40.50.2300">
    <property type="match status" value="1"/>
</dbReference>
<accession>A0A919CPX3</accession>
<dbReference type="InterPro" id="IPR050595">
    <property type="entry name" value="Bact_response_regulator"/>
</dbReference>
<keyword evidence="5" id="KW-1185">Reference proteome</keyword>
<comment type="caution">
    <text evidence="4">The sequence shown here is derived from an EMBL/GenBank/DDBJ whole genome shotgun (WGS) entry which is preliminary data.</text>
</comment>
<dbReference type="PANTHER" id="PTHR44591">
    <property type="entry name" value="STRESS RESPONSE REGULATOR PROTEIN 1"/>
    <property type="match status" value="1"/>
</dbReference>
<evidence type="ECO:0000256" key="1">
    <source>
        <dbReference type="ARBA" id="ARBA00022553"/>
    </source>
</evidence>
<gene>
    <name evidence="4" type="ORF">GCM10017083_13680</name>
</gene>
<dbReference type="RefSeq" id="WP_189988208.1">
    <property type="nucleotide sequence ID" value="NZ_BMZS01000003.1"/>
</dbReference>
<dbReference type="SMART" id="SM00448">
    <property type="entry name" value="REC"/>
    <property type="match status" value="1"/>
</dbReference>
<dbReference type="InterPro" id="IPR001789">
    <property type="entry name" value="Sig_transdc_resp-reg_receiver"/>
</dbReference>
<dbReference type="CDD" id="cd17546">
    <property type="entry name" value="REC_hyHK_CKI1_RcsC-like"/>
    <property type="match status" value="1"/>
</dbReference>